<protein>
    <submittedName>
        <fullName evidence="1">Wiskott-Aldrich syndrome protein family member 3</fullName>
    </submittedName>
</protein>
<dbReference type="Proteomes" id="UP000076502">
    <property type="component" value="Unassembled WGS sequence"/>
</dbReference>
<gene>
    <name evidence="1" type="ORF">WN55_10571</name>
</gene>
<dbReference type="OrthoDB" id="8965057at2759"/>
<dbReference type="EMBL" id="KQ434809">
    <property type="protein sequence ID" value="KZC06660.1"/>
    <property type="molecule type" value="Genomic_DNA"/>
</dbReference>
<name>A0A154P692_DUFNO</name>
<dbReference type="AlphaFoldDB" id="A0A154P692"/>
<evidence type="ECO:0000313" key="2">
    <source>
        <dbReference type="Proteomes" id="UP000076502"/>
    </source>
</evidence>
<sequence>MPFVLRRVEPQYMCRGHMPVGAAPRRCPVIVELETVANGALITSLKQLASLLINAEDIFADLTSELTAVADRSSQLRMRIDKVEKRLSSVDPKKVPVREYFTYTELVYDQDLSLLLYEIP</sequence>
<accession>A0A154P692</accession>
<evidence type="ECO:0000313" key="1">
    <source>
        <dbReference type="EMBL" id="KZC06660.1"/>
    </source>
</evidence>
<proteinExistence type="predicted"/>
<dbReference type="Gene3D" id="1.20.5.340">
    <property type="match status" value="1"/>
</dbReference>
<reference evidence="1 2" key="1">
    <citation type="submission" date="2015-07" db="EMBL/GenBank/DDBJ databases">
        <title>The genome of Dufourea novaeangliae.</title>
        <authorList>
            <person name="Pan H."/>
            <person name="Kapheim K."/>
        </authorList>
    </citation>
    <scope>NUCLEOTIDE SEQUENCE [LARGE SCALE GENOMIC DNA]</scope>
    <source>
        <strain evidence="1">0120121106</strain>
        <tissue evidence="1">Whole body</tissue>
    </source>
</reference>
<keyword evidence="2" id="KW-1185">Reference proteome</keyword>
<organism evidence="1 2">
    <name type="scientific">Dufourea novaeangliae</name>
    <name type="common">Sweat bee</name>
    <dbReference type="NCBI Taxonomy" id="178035"/>
    <lineage>
        <taxon>Eukaryota</taxon>
        <taxon>Metazoa</taxon>
        <taxon>Ecdysozoa</taxon>
        <taxon>Arthropoda</taxon>
        <taxon>Hexapoda</taxon>
        <taxon>Insecta</taxon>
        <taxon>Pterygota</taxon>
        <taxon>Neoptera</taxon>
        <taxon>Endopterygota</taxon>
        <taxon>Hymenoptera</taxon>
        <taxon>Apocrita</taxon>
        <taxon>Aculeata</taxon>
        <taxon>Apoidea</taxon>
        <taxon>Anthophila</taxon>
        <taxon>Halictidae</taxon>
        <taxon>Rophitinae</taxon>
        <taxon>Dufourea</taxon>
    </lineage>
</organism>
<dbReference type="STRING" id="178035.A0A154P692"/>